<protein>
    <submittedName>
        <fullName evidence="1">Uncharacterized protein</fullName>
    </submittedName>
</protein>
<gene>
    <name evidence="1" type="ORF">XAT740_LOCUS29632</name>
</gene>
<accession>A0A815ERJ7</accession>
<reference evidence="1" key="1">
    <citation type="submission" date="2021-02" db="EMBL/GenBank/DDBJ databases">
        <authorList>
            <person name="Nowell W R."/>
        </authorList>
    </citation>
    <scope>NUCLEOTIDE SEQUENCE</scope>
</reference>
<evidence type="ECO:0000313" key="1">
    <source>
        <dbReference type="EMBL" id="CAF1315762.1"/>
    </source>
</evidence>
<name>A0A815ERJ7_ADIRI</name>
<sequence>MIRSNFLHFGDLQPPAARLATKPIWLANIRDGRGGAGPIYLIGYHENQAIYRTTNAVIQHLRAKNLCKVHWPMLFSTVWIPQCDVCQTDIELPGIVAAFVQYMDDAVKNNDFEGDGGNDF</sequence>
<dbReference type="EMBL" id="CAJNOR010002592">
    <property type="protein sequence ID" value="CAF1315762.1"/>
    <property type="molecule type" value="Genomic_DNA"/>
</dbReference>
<evidence type="ECO:0000313" key="2">
    <source>
        <dbReference type="Proteomes" id="UP000663828"/>
    </source>
</evidence>
<organism evidence="1 2">
    <name type="scientific">Adineta ricciae</name>
    <name type="common">Rotifer</name>
    <dbReference type="NCBI Taxonomy" id="249248"/>
    <lineage>
        <taxon>Eukaryota</taxon>
        <taxon>Metazoa</taxon>
        <taxon>Spiralia</taxon>
        <taxon>Gnathifera</taxon>
        <taxon>Rotifera</taxon>
        <taxon>Eurotatoria</taxon>
        <taxon>Bdelloidea</taxon>
        <taxon>Adinetida</taxon>
        <taxon>Adinetidae</taxon>
        <taxon>Adineta</taxon>
    </lineage>
</organism>
<dbReference type="Proteomes" id="UP000663828">
    <property type="component" value="Unassembled WGS sequence"/>
</dbReference>
<keyword evidence="2" id="KW-1185">Reference proteome</keyword>
<proteinExistence type="predicted"/>
<comment type="caution">
    <text evidence="1">The sequence shown here is derived from an EMBL/GenBank/DDBJ whole genome shotgun (WGS) entry which is preliminary data.</text>
</comment>
<dbReference type="AlphaFoldDB" id="A0A815ERJ7"/>